<dbReference type="EC" id="3.1.3.18" evidence="4"/>
<dbReference type="CDD" id="cd01427">
    <property type="entry name" value="HAD_like"/>
    <property type="match status" value="1"/>
</dbReference>
<dbReference type="Proteomes" id="UP000009232">
    <property type="component" value="Chromosome"/>
</dbReference>
<sequence>MKYKAYVFDCDGVVLNSNKIKTQAFYDVAKVYGHEPAQALKDYHVQNGGISRFVKFEYLLTEILKKPLDQTELKQLLDNFAHEVKKALMTCEVAKGLAELRGQTKHANWLIVSGGDQDELREVFKARGLAHYFNGGIFGSPDTKDTILAREIENGNITRPALFLGDSKYDYQAAETAGLDFIFLTQWTEVKDHQAWCKELGLDVELNLMSLA</sequence>
<dbReference type="Gene3D" id="3.40.50.1000">
    <property type="entry name" value="HAD superfamily/HAD-like"/>
    <property type="match status" value="1"/>
</dbReference>
<dbReference type="PANTHER" id="PTHR43434:SF1">
    <property type="entry name" value="PHOSPHOGLYCOLATE PHOSPHATASE"/>
    <property type="match status" value="1"/>
</dbReference>
<comment type="pathway">
    <text evidence="2">Organic acid metabolism; glycolate biosynthesis; glycolate from 2-phosphoglycolate: step 1/1.</text>
</comment>
<dbReference type="GO" id="GO:0005829">
    <property type="term" value="C:cytosol"/>
    <property type="evidence" value="ECO:0007669"/>
    <property type="project" value="TreeGrafter"/>
</dbReference>
<evidence type="ECO:0000256" key="2">
    <source>
        <dbReference type="ARBA" id="ARBA00004818"/>
    </source>
</evidence>
<dbReference type="SUPFAM" id="SSF56784">
    <property type="entry name" value="HAD-like"/>
    <property type="match status" value="1"/>
</dbReference>
<dbReference type="SFLD" id="SFLDS00003">
    <property type="entry name" value="Haloacid_Dehalogenase"/>
    <property type="match status" value="1"/>
</dbReference>
<dbReference type="InterPro" id="IPR050155">
    <property type="entry name" value="HAD-like_hydrolase_sf"/>
</dbReference>
<evidence type="ECO:0000256" key="4">
    <source>
        <dbReference type="ARBA" id="ARBA00013078"/>
    </source>
</evidence>
<dbReference type="EMBL" id="CP002776">
    <property type="protein sequence ID" value="AEG31686.1"/>
    <property type="molecule type" value="Genomic_DNA"/>
</dbReference>
<dbReference type="GO" id="GO:0006281">
    <property type="term" value="P:DNA repair"/>
    <property type="evidence" value="ECO:0007669"/>
    <property type="project" value="TreeGrafter"/>
</dbReference>
<reference evidence="5 6" key="1">
    <citation type="submission" date="2011-05" db="EMBL/GenBank/DDBJ databases">
        <title>Complete sequence of Thioalkalimicrobium cyclicum ALM1.</title>
        <authorList>
            <consortium name="US DOE Joint Genome Institute"/>
            <person name="Lucas S."/>
            <person name="Han J."/>
            <person name="Lapidus A."/>
            <person name="Cheng J.-F."/>
            <person name="Goodwin L."/>
            <person name="Pitluck S."/>
            <person name="Peters L."/>
            <person name="Mikhailova N."/>
            <person name="Davenport K."/>
            <person name="Han C."/>
            <person name="Tapia R."/>
            <person name="Land M."/>
            <person name="Hauser L."/>
            <person name="Kyrpides N."/>
            <person name="Ivanova N."/>
            <person name="Pagani I."/>
            <person name="Kappler U."/>
            <person name="Woyke T."/>
        </authorList>
    </citation>
    <scope>NUCLEOTIDE SEQUENCE [LARGE SCALE GENOMIC DNA]</scope>
    <source>
        <strain evidence="6">DSM 14477 / JCM 11371 / ALM1</strain>
    </source>
</reference>
<dbReference type="AlphaFoldDB" id="F6DCV0"/>
<dbReference type="NCBIfam" id="TIGR01549">
    <property type="entry name" value="HAD-SF-IA-v1"/>
    <property type="match status" value="1"/>
</dbReference>
<comment type="catalytic activity">
    <reaction evidence="1">
        <text>2-phosphoglycolate + H2O = glycolate + phosphate</text>
        <dbReference type="Rhea" id="RHEA:14369"/>
        <dbReference type="ChEBI" id="CHEBI:15377"/>
        <dbReference type="ChEBI" id="CHEBI:29805"/>
        <dbReference type="ChEBI" id="CHEBI:43474"/>
        <dbReference type="ChEBI" id="CHEBI:58033"/>
        <dbReference type="EC" id="3.1.3.18"/>
    </reaction>
</comment>
<dbReference type="GO" id="GO:0008967">
    <property type="term" value="F:phosphoglycolate phosphatase activity"/>
    <property type="evidence" value="ECO:0007669"/>
    <property type="project" value="UniProtKB-EC"/>
</dbReference>
<dbReference type="KEGG" id="tcy:Thicy_0919"/>
<organism evidence="5 6">
    <name type="scientific">Thiomicrospira cyclica (strain DSM 14477 / JCM 11371 / ALM1)</name>
    <name type="common">Thioalkalimicrobium cyclicum</name>
    <dbReference type="NCBI Taxonomy" id="717773"/>
    <lineage>
        <taxon>Bacteria</taxon>
        <taxon>Pseudomonadati</taxon>
        <taxon>Pseudomonadota</taxon>
        <taxon>Gammaproteobacteria</taxon>
        <taxon>Thiotrichales</taxon>
        <taxon>Piscirickettsiaceae</taxon>
        <taxon>Thiomicrospira</taxon>
    </lineage>
</organism>
<dbReference type="PANTHER" id="PTHR43434">
    <property type="entry name" value="PHOSPHOGLYCOLATE PHOSPHATASE"/>
    <property type="match status" value="1"/>
</dbReference>
<evidence type="ECO:0000256" key="1">
    <source>
        <dbReference type="ARBA" id="ARBA00000830"/>
    </source>
</evidence>
<keyword evidence="6" id="KW-1185">Reference proteome</keyword>
<dbReference type="OrthoDB" id="9776368at2"/>
<dbReference type="InterPro" id="IPR023198">
    <property type="entry name" value="PGP-like_dom2"/>
</dbReference>
<evidence type="ECO:0000256" key="3">
    <source>
        <dbReference type="ARBA" id="ARBA00006171"/>
    </source>
</evidence>
<dbReference type="InterPro" id="IPR036412">
    <property type="entry name" value="HAD-like_sf"/>
</dbReference>
<dbReference type="Gene3D" id="1.10.150.240">
    <property type="entry name" value="Putative phosphatase, domain 2"/>
    <property type="match status" value="1"/>
</dbReference>
<protein>
    <recommendedName>
        <fullName evidence="4">phosphoglycolate phosphatase</fullName>
        <ecNumber evidence="4">3.1.3.18</ecNumber>
    </recommendedName>
</protein>
<dbReference type="HOGENOM" id="CLU_100976_0_0_6"/>
<dbReference type="Pfam" id="PF13419">
    <property type="entry name" value="HAD_2"/>
    <property type="match status" value="1"/>
</dbReference>
<name>F6DCV0_THICA</name>
<dbReference type="SFLD" id="SFLDG01129">
    <property type="entry name" value="C1.5:_HAD__Beta-PGM__Phosphata"/>
    <property type="match status" value="1"/>
</dbReference>
<dbReference type="STRING" id="717773.Thicy_0919"/>
<keyword evidence="5" id="KW-0378">Hydrolase</keyword>
<proteinExistence type="inferred from homology"/>
<dbReference type="InterPro" id="IPR041492">
    <property type="entry name" value="HAD_2"/>
</dbReference>
<dbReference type="InterPro" id="IPR023214">
    <property type="entry name" value="HAD_sf"/>
</dbReference>
<evidence type="ECO:0000313" key="6">
    <source>
        <dbReference type="Proteomes" id="UP000009232"/>
    </source>
</evidence>
<dbReference type="eggNOG" id="COG0546">
    <property type="taxonomic scope" value="Bacteria"/>
</dbReference>
<accession>F6DCV0</accession>
<dbReference type="InterPro" id="IPR006439">
    <property type="entry name" value="HAD-SF_hydro_IA"/>
</dbReference>
<dbReference type="RefSeq" id="WP_013835464.1">
    <property type="nucleotide sequence ID" value="NC_015581.1"/>
</dbReference>
<comment type="similarity">
    <text evidence="3">Belongs to the HAD-like hydrolase superfamily. CbbY/CbbZ/Gph/YieH family.</text>
</comment>
<evidence type="ECO:0000313" key="5">
    <source>
        <dbReference type="EMBL" id="AEG31686.1"/>
    </source>
</evidence>
<gene>
    <name evidence="5" type="ordered locus">Thicy_0919</name>
</gene>